<keyword evidence="2" id="KW-1185">Reference proteome</keyword>
<sequence>MPTPTFSEIRQPGEGYPFTYRKGPTQQGGPLVCTHYYTFRTRKNRRYVVEAEQYEHHVYVLKFYPLALKNSPNRFKLLVNDGDAFRILSTCLRVFADLCRRDPLASAGFIGEALAGESRAFTKRFRVYFQSVATFIDSADFNHHVLPAISAYFLENCANQEPNLLGKVEQMFQELYIVPEAMEAAKSNQSDSNSLS</sequence>
<evidence type="ECO:0000313" key="2">
    <source>
        <dbReference type="Proteomes" id="UP000019423"/>
    </source>
</evidence>
<dbReference type="RefSeq" id="WP_044000955.1">
    <property type="nucleotide sequence ID" value="NZ_CP007145.1"/>
</dbReference>
<protein>
    <submittedName>
        <fullName evidence="1">Uncharacterized protein</fullName>
    </submittedName>
</protein>
<dbReference type="OrthoDB" id="1340039at2"/>
<dbReference type="EMBL" id="CP007145">
    <property type="protein sequence ID" value="AHJ96165.1"/>
    <property type="molecule type" value="Genomic_DNA"/>
</dbReference>
<accession>W8F2Y8</accession>
<dbReference type="PATRIC" id="fig|1227739.3.peg.829"/>
<reference evidence="1 2" key="1">
    <citation type="submission" date="2014-01" db="EMBL/GenBank/DDBJ databases">
        <title>Complete genome sequence of ionizing-radiation resistance bacterium Hymenobacter swuensis DY53.</title>
        <authorList>
            <person name="Jung J.-H."/>
            <person name="Jeong S.-W."/>
            <person name="Joe M.-H."/>
            <person name="Cho y.-j."/>
            <person name="Kim M.-K."/>
            <person name="Lim S.-Y."/>
        </authorList>
    </citation>
    <scope>NUCLEOTIDE SEQUENCE [LARGE SCALE GENOMIC DNA]</scope>
    <source>
        <strain evidence="1 2">DY53</strain>
    </source>
</reference>
<name>W8F2Y8_9BACT</name>
<dbReference type="HOGENOM" id="CLU_129835_1_0_10"/>
<dbReference type="KEGG" id="hsw:Hsw_0570"/>
<dbReference type="STRING" id="1227739.Hsw_0570"/>
<dbReference type="Proteomes" id="UP000019423">
    <property type="component" value="Chromosome"/>
</dbReference>
<organism evidence="1 2">
    <name type="scientific">Hymenobacter swuensis DY53</name>
    <dbReference type="NCBI Taxonomy" id="1227739"/>
    <lineage>
        <taxon>Bacteria</taxon>
        <taxon>Pseudomonadati</taxon>
        <taxon>Bacteroidota</taxon>
        <taxon>Cytophagia</taxon>
        <taxon>Cytophagales</taxon>
        <taxon>Hymenobacteraceae</taxon>
        <taxon>Hymenobacter</taxon>
    </lineage>
</organism>
<gene>
    <name evidence="1" type="ORF">Hsw_0570</name>
</gene>
<evidence type="ECO:0000313" key="1">
    <source>
        <dbReference type="EMBL" id="AHJ96165.1"/>
    </source>
</evidence>
<dbReference type="AlphaFoldDB" id="W8F2Y8"/>
<proteinExistence type="predicted"/>
<dbReference type="eggNOG" id="ENOG50337AX">
    <property type="taxonomic scope" value="Bacteria"/>
</dbReference>